<organism evidence="2 3">
    <name type="scientific">Ulvibacter litoralis</name>
    <dbReference type="NCBI Taxonomy" id="227084"/>
    <lineage>
        <taxon>Bacteria</taxon>
        <taxon>Pseudomonadati</taxon>
        <taxon>Bacteroidota</taxon>
        <taxon>Flavobacteriia</taxon>
        <taxon>Flavobacteriales</taxon>
        <taxon>Flavobacteriaceae</taxon>
        <taxon>Ulvibacter</taxon>
    </lineage>
</organism>
<feature type="transmembrane region" description="Helical" evidence="1">
    <location>
        <begin position="6"/>
        <end position="29"/>
    </location>
</feature>
<name>A0A1G7JFH4_9FLAO</name>
<sequence>FVDFCLVIVDLVMMLFLGFKIVLFISFACPKETNQRKRHPRWGIVIGDW</sequence>
<accession>A0A1G7JFH4</accession>
<evidence type="ECO:0000256" key="1">
    <source>
        <dbReference type="SAM" id="Phobius"/>
    </source>
</evidence>
<protein>
    <submittedName>
        <fullName evidence="2">Uncharacterized protein</fullName>
    </submittedName>
</protein>
<dbReference type="EMBL" id="FNBA01000012">
    <property type="protein sequence ID" value="SDF23680.1"/>
    <property type="molecule type" value="Genomic_DNA"/>
</dbReference>
<proteinExistence type="predicted"/>
<dbReference type="Proteomes" id="UP000199321">
    <property type="component" value="Unassembled WGS sequence"/>
</dbReference>
<gene>
    <name evidence="2" type="ORF">SAMN05421855_11211</name>
</gene>
<keyword evidence="1" id="KW-0472">Membrane</keyword>
<evidence type="ECO:0000313" key="2">
    <source>
        <dbReference type="EMBL" id="SDF23680.1"/>
    </source>
</evidence>
<feature type="non-terminal residue" evidence="2">
    <location>
        <position position="1"/>
    </location>
</feature>
<keyword evidence="3" id="KW-1185">Reference proteome</keyword>
<evidence type="ECO:0000313" key="3">
    <source>
        <dbReference type="Proteomes" id="UP000199321"/>
    </source>
</evidence>
<keyword evidence="1" id="KW-1133">Transmembrane helix</keyword>
<dbReference type="AlphaFoldDB" id="A0A1G7JFH4"/>
<reference evidence="2 3" key="1">
    <citation type="submission" date="2016-10" db="EMBL/GenBank/DDBJ databases">
        <authorList>
            <person name="de Groot N.N."/>
        </authorList>
    </citation>
    <scope>NUCLEOTIDE SEQUENCE [LARGE SCALE GENOMIC DNA]</scope>
    <source>
        <strain evidence="2 3">DSM 16195</strain>
    </source>
</reference>
<keyword evidence="1" id="KW-0812">Transmembrane</keyword>